<reference evidence="1 2" key="1">
    <citation type="submission" date="2023-02" db="EMBL/GenBank/DDBJ databases">
        <title>Genome sequence of Mucilaginibacter jinjuensis strain KACC 16571.</title>
        <authorList>
            <person name="Kim S."/>
            <person name="Heo J."/>
            <person name="Kwon S.-W."/>
        </authorList>
    </citation>
    <scope>NUCLEOTIDE SEQUENCE [LARGE SCALE GENOMIC DNA]</scope>
    <source>
        <strain evidence="1 2">KACC 16571</strain>
    </source>
</reference>
<proteinExistence type="predicted"/>
<protein>
    <submittedName>
        <fullName evidence="1">Uncharacterized protein</fullName>
    </submittedName>
</protein>
<dbReference type="EMBL" id="CP117167">
    <property type="protein sequence ID" value="WCT11802.1"/>
    <property type="molecule type" value="Genomic_DNA"/>
</dbReference>
<keyword evidence="2" id="KW-1185">Reference proteome</keyword>
<sequence>MKGNEALMESLNEQQVMMLRLFKNPLSDEDFTQIRRLAVKLLAKNMDETLDQWEQENNIDEHTYDQLSKGHFRSSNNK</sequence>
<accession>A0ABY7T801</accession>
<organism evidence="1 2">
    <name type="scientific">Mucilaginibacter jinjuensis</name>
    <dbReference type="NCBI Taxonomy" id="1176721"/>
    <lineage>
        <taxon>Bacteria</taxon>
        <taxon>Pseudomonadati</taxon>
        <taxon>Bacteroidota</taxon>
        <taxon>Sphingobacteriia</taxon>
        <taxon>Sphingobacteriales</taxon>
        <taxon>Sphingobacteriaceae</taxon>
        <taxon>Mucilaginibacter</taxon>
    </lineage>
</organism>
<dbReference type="Proteomes" id="UP001216139">
    <property type="component" value="Chromosome"/>
</dbReference>
<name>A0ABY7T801_9SPHI</name>
<evidence type="ECO:0000313" key="1">
    <source>
        <dbReference type="EMBL" id="WCT11802.1"/>
    </source>
</evidence>
<gene>
    <name evidence="1" type="ORF">PQO05_24020</name>
</gene>
<evidence type="ECO:0000313" key="2">
    <source>
        <dbReference type="Proteomes" id="UP001216139"/>
    </source>
</evidence>
<dbReference type="RefSeq" id="WP_273629993.1">
    <property type="nucleotide sequence ID" value="NZ_CP117167.1"/>
</dbReference>